<reference evidence="1 2" key="1">
    <citation type="submission" date="2011-11" db="EMBL/GenBank/DDBJ databases">
        <title>The Genome Sequence of Fusarium oxysporum PHW815.</title>
        <authorList>
            <consortium name="The Broad Institute Genome Sequencing Platform"/>
            <person name="Ma L.-J."/>
            <person name="Gale L.R."/>
            <person name="Schwartz D.C."/>
            <person name="Zhou S."/>
            <person name="Corby-Kistler H."/>
            <person name="Young S.K."/>
            <person name="Zeng Q."/>
            <person name="Gargeya S."/>
            <person name="Fitzgerald M."/>
            <person name="Haas B."/>
            <person name="Abouelleil A."/>
            <person name="Alvarado L."/>
            <person name="Arachchi H.M."/>
            <person name="Berlin A."/>
            <person name="Brown A."/>
            <person name="Chapman S.B."/>
            <person name="Chen Z."/>
            <person name="Dunbar C."/>
            <person name="Freedman E."/>
            <person name="Gearin G."/>
            <person name="Goldberg J."/>
            <person name="Griggs A."/>
            <person name="Gujja S."/>
            <person name="Heiman D."/>
            <person name="Howarth C."/>
            <person name="Larson L."/>
            <person name="Lui A."/>
            <person name="MacDonald P.J.P."/>
            <person name="Montmayeur A."/>
            <person name="Murphy C."/>
            <person name="Neiman D."/>
            <person name="Pearson M."/>
            <person name="Priest M."/>
            <person name="Roberts A."/>
            <person name="Saif S."/>
            <person name="Shea T."/>
            <person name="Shenoy N."/>
            <person name="Sisk P."/>
            <person name="Stolte C."/>
            <person name="Sykes S."/>
            <person name="Wortman J."/>
            <person name="Nusbaum C."/>
            <person name="Birren B."/>
        </authorList>
    </citation>
    <scope>NUCLEOTIDE SEQUENCE [LARGE SCALE GENOMIC DNA]</scope>
    <source>
        <strain evidence="1 2">54005</strain>
    </source>
</reference>
<dbReference type="AlphaFoldDB" id="X0BFL4"/>
<name>X0BFL4_FUSOX</name>
<evidence type="ECO:0000313" key="2">
    <source>
        <dbReference type="Proteomes" id="UP000030663"/>
    </source>
</evidence>
<keyword evidence="2" id="KW-1185">Reference proteome</keyword>
<dbReference type="EMBL" id="JH658440">
    <property type="protein sequence ID" value="EXK80601.1"/>
    <property type="molecule type" value="Genomic_DNA"/>
</dbReference>
<protein>
    <submittedName>
        <fullName evidence="1">Uncharacterized protein</fullName>
    </submittedName>
</protein>
<dbReference type="HOGENOM" id="CLU_3406427_0_0_1"/>
<accession>X0BFL4</accession>
<organism evidence="1 2">
    <name type="scientific">Fusarium oxysporum f. sp. raphani 54005</name>
    <dbReference type="NCBI Taxonomy" id="1089458"/>
    <lineage>
        <taxon>Eukaryota</taxon>
        <taxon>Fungi</taxon>
        <taxon>Dikarya</taxon>
        <taxon>Ascomycota</taxon>
        <taxon>Pezizomycotina</taxon>
        <taxon>Sordariomycetes</taxon>
        <taxon>Hypocreomycetidae</taxon>
        <taxon>Hypocreales</taxon>
        <taxon>Nectriaceae</taxon>
        <taxon>Fusarium</taxon>
        <taxon>Fusarium oxysporum species complex</taxon>
    </lineage>
</organism>
<evidence type="ECO:0000313" key="1">
    <source>
        <dbReference type="EMBL" id="EXK80601.1"/>
    </source>
</evidence>
<gene>
    <name evidence="1" type="ORF">FOQG_14874</name>
</gene>
<dbReference type="Proteomes" id="UP000030663">
    <property type="component" value="Unassembled WGS sequence"/>
</dbReference>
<proteinExistence type="predicted"/>
<sequence length="30" mass="3464">MTGDSPYWVKTEDWHTAGEPFRIFQNVPPG</sequence>